<dbReference type="Proteomes" id="UP001149719">
    <property type="component" value="Unassembled WGS sequence"/>
</dbReference>
<reference evidence="3" key="1">
    <citation type="submission" date="2022-12" db="EMBL/GenBank/DDBJ databases">
        <title>Marinomonas 15G1-11 sp. nov, isolated from marine algae.</title>
        <authorList>
            <person name="Butt M."/>
            <person name="Choi D.G."/>
            <person name="Kim J.M."/>
            <person name="Lee J.K."/>
            <person name="Baek J.H."/>
            <person name="Jeon C.O."/>
        </authorList>
    </citation>
    <scope>NUCLEOTIDE SEQUENCE</scope>
    <source>
        <strain evidence="3">15G1-11</strain>
    </source>
</reference>
<feature type="transmembrane region" description="Helical" evidence="1">
    <location>
        <begin position="155"/>
        <end position="177"/>
    </location>
</feature>
<comment type="caution">
    <text evidence="3">The sequence shown here is derived from an EMBL/GenBank/DDBJ whole genome shotgun (WGS) entry which is preliminary data.</text>
</comment>
<keyword evidence="1" id="KW-0812">Transmembrane</keyword>
<evidence type="ECO:0000313" key="3">
    <source>
        <dbReference type="EMBL" id="MCZ2722709.1"/>
    </source>
</evidence>
<feature type="transmembrane region" description="Helical" evidence="1">
    <location>
        <begin position="105"/>
        <end position="122"/>
    </location>
</feature>
<keyword evidence="1" id="KW-0472">Membrane</keyword>
<sequence>MTASRTLFMYGLFFSSVAVLFWGMLPIALKLSTGFSDPITLTWLRFAVAALILGAWQWKRGKLQQFKGLTRRNWVYLLAAGSFLIVNYTCFVWSLRFLLPGSAQLSFQTAPIFLTLGGLFFLKDKINWQQCVCFALIALGILIFFHPVFEQTNQASIWLGFAIVQLSAAAWSMYALLQKSLFSRLDPSNILFAIYLYATFIMLPFTSPSSLLDMSTQDSMIALFCCINTLIAYGSFAQAMRYWQTVQVSASVALTPIAAFILTEICVANSWWSDSISSSHADYLSLLGMFIVIVSAIAIQLISVSMQRKGSAL</sequence>
<feature type="transmembrane region" description="Helical" evidence="1">
    <location>
        <begin position="7"/>
        <end position="29"/>
    </location>
</feature>
<evidence type="ECO:0000256" key="1">
    <source>
        <dbReference type="SAM" id="Phobius"/>
    </source>
</evidence>
<accession>A0ABT4JWF0</accession>
<dbReference type="EMBL" id="JAPUBN010000018">
    <property type="protein sequence ID" value="MCZ2722709.1"/>
    <property type="molecule type" value="Genomic_DNA"/>
</dbReference>
<keyword evidence="4" id="KW-1185">Reference proteome</keyword>
<feature type="domain" description="EamA" evidence="2">
    <location>
        <begin position="10"/>
        <end position="144"/>
    </location>
</feature>
<gene>
    <name evidence="3" type="ORF">O1D97_14090</name>
</gene>
<dbReference type="Gene3D" id="1.10.3730.20">
    <property type="match status" value="1"/>
</dbReference>
<evidence type="ECO:0000259" key="2">
    <source>
        <dbReference type="Pfam" id="PF00892"/>
    </source>
</evidence>
<feature type="domain" description="EamA" evidence="2">
    <location>
        <begin position="160"/>
        <end position="263"/>
    </location>
</feature>
<keyword evidence="1" id="KW-1133">Transmembrane helix</keyword>
<feature type="transmembrane region" description="Helical" evidence="1">
    <location>
        <begin position="219"/>
        <end position="236"/>
    </location>
</feature>
<dbReference type="RefSeq" id="WP_269126546.1">
    <property type="nucleotide sequence ID" value="NZ_JAPUBN010000018.1"/>
</dbReference>
<feature type="transmembrane region" description="Helical" evidence="1">
    <location>
        <begin position="131"/>
        <end position="149"/>
    </location>
</feature>
<feature type="transmembrane region" description="Helical" evidence="1">
    <location>
        <begin position="189"/>
        <end position="207"/>
    </location>
</feature>
<dbReference type="InterPro" id="IPR000620">
    <property type="entry name" value="EamA_dom"/>
</dbReference>
<feature type="transmembrane region" description="Helical" evidence="1">
    <location>
        <begin position="41"/>
        <end position="58"/>
    </location>
</feature>
<proteinExistence type="predicted"/>
<feature type="transmembrane region" description="Helical" evidence="1">
    <location>
        <begin position="283"/>
        <end position="304"/>
    </location>
</feature>
<feature type="transmembrane region" description="Helical" evidence="1">
    <location>
        <begin position="248"/>
        <end position="271"/>
    </location>
</feature>
<dbReference type="PANTHER" id="PTHR22911:SF134">
    <property type="entry name" value="DMT FAMILY TRANSPORTER"/>
    <property type="match status" value="1"/>
</dbReference>
<name>A0ABT4JWF0_9GAMM</name>
<evidence type="ECO:0000313" key="4">
    <source>
        <dbReference type="Proteomes" id="UP001149719"/>
    </source>
</evidence>
<dbReference type="SUPFAM" id="SSF103481">
    <property type="entry name" value="Multidrug resistance efflux transporter EmrE"/>
    <property type="match status" value="1"/>
</dbReference>
<feature type="transmembrane region" description="Helical" evidence="1">
    <location>
        <begin position="74"/>
        <end position="99"/>
    </location>
</feature>
<protein>
    <submittedName>
        <fullName evidence="3">DMT family transporter</fullName>
    </submittedName>
</protein>
<dbReference type="Pfam" id="PF00892">
    <property type="entry name" value="EamA"/>
    <property type="match status" value="2"/>
</dbReference>
<dbReference type="PANTHER" id="PTHR22911">
    <property type="entry name" value="ACYL-MALONYL CONDENSING ENZYME-RELATED"/>
    <property type="match status" value="1"/>
</dbReference>
<organism evidence="3 4">
    <name type="scientific">Marinomonas phaeophyticola</name>
    <dbReference type="NCBI Taxonomy" id="3004091"/>
    <lineage>
        <taxon>Bacteria</taxon>
        <taxon>Pseudomonadati</taxon>
        <taxon>Pseudomonadota</taxon>
        <taxon>Gammaproteobacteria</taxon>
        <taxon>Oceanospirillales</taxon>
        <taxon>Oceanospirillaceae</taxon>
        <taxon>Marinomonas</taxon>
    </lineage>
</organism>
<dbReference type="InterPro" id="IPR037185">
    <property type="entry name" value="EmrE-like"/>
</dbReference>